<name>K7RPM5_ACIA4</name>
<proteinExistence type="predicted"/>
<dbReference type="Proteomes" id="UP000000214">
    <property type="component" value="Chromosome"/>
</dbReference>
<dbReference type="STRING" id="1171373.PACID_04240"/>
<organism evidence="2 3">
    <name type="scientific">Acidipropionibacterium acidipropionici (strain ATCC 4875 / DSM 20272 / JCM 6432 / NBRC 12425 / NCIMB 8070 / 4)</name>
    <name type="common">Propionibacterium acidipropionici</name>
    <dbReference type="NCBI Taxonomy" id="1171373"/>
    <lineage>
        <taxon>Bacteria</taxon>
        <taxon>Bacillati</taxon>
        <taxon>Actinomycetota</taxon>
        <taxon>Actinomycetes</taxon>
        <taxon>Propionibacteriales</taxon>
        <taxon>Propionibacteriaceae</taxon>
        <taxon>Acidipropionibacterium</taxon>
    </lineage>
</organism>
<dbReference type="EMBL" id="CP003493">
    <property type="protein sequence ID" value="AFV88266.1"/>
    <property type="molecule type" value="Genomic_DNA"/>
</dbReference>
<evidence type="ECO:0000313" key="2">
    <source>
        <dbReference type="EMBL" id="AFV88266.1"/>
    </source>
</evidence>
<dbReference type="PATRIC" id="fig|1171373.8.peg.429"/>
<accession>K7RPM5</accession>
<dbReference type="Pfam" id="PF14016">
    <property type="entry name" value="DUF4232"/>
    <property type="match status" value="1"/>
</dbReference>
<dbReference type="HOGENOM" id="CLU_1553901_0_0_11"/>
<dbReference type="AlphaFoldDB" id="K7RPM5"/>
<dbReference type="KEGG" id="pbo:PACID_04240"/>
<protein>
    <submittedName>
        <fullName evidence="2">Secreted protein</fullName>
    </submittedName>
</protein>
<reference evidence="2 3" key="1">
    <citation type="journal article" date="2012" name="BMC Genomics">
        <title>The genome sequence of Propionibacterium acidipropionici provides insights into its biotechnological and industrial potential.</title>
        <authorList>
            <person name="Parizzi L.P."/>
            <person name="Grassi M.C."/>
            <person name="Llerena L.A."/>
            <person name="Carazzolle M.F."/>
            <person name="Queiroz V.L."/>
            <person name="Lunardi I."/>
            <person name="Zeidler A.F."/>
            <person name="Teixeira P.J."/>
            <person name="Mieczkowski P."/>
            <person name="Rincones J."/>
            <person name="Pereira G.A."/>
        </authorList>
    </citation>
    <scope>NUCLEOTIDE SEQUENCE [LARGE SCALE GENOMIC DNA]</scope>
    <source>
        <strain evidence="3">ATCC 4875 / DSM 20272 / JCM 6432 / NBRC 12425 / NCIMB 8070</strain>
    </source>
</reference>
<dbReference type="eggNOG" id="ENOG5032V51">
    <property type="taxonomic scope" value="Bacteria"/>
</dbReference>
<evidence type="ECO:0000313" key="3">
    <source>
        <dbReference type="Proteomes" id="UP000000214"/>
    </source>
</evidence>
<evidence type="ECO:0000259" key="1">
    <source>
        <dbReference type="Pfam" id="PF14016"/>
    </source>
</evidence>
<dbReference type="InterPro" id="IPR025326">
    <property type="entry name" value="DUF4232"/>
</dbReference>
<gene>
    <name evidence="2" type="ordered locus">PACID_04240</name>
</gene>
<sequence length="172" mass="17585">MSAALLGLGMGGAGTVANAAGLPDRGDRACSQPMLRASVTHIPNSDGAGHTGYQVNLKNVSPESCRMAGFPGVSVVGHGDGTQIGQPADWSNSPAGQPKVLNPGATATAKINAVNIDENGGILGADCKAVKADGWRIYPPNDTRALYAPYPGLWACSSDVVWLQVTQMNPTS</sequence>
<feature type="domain" description="DUF4232" evidence="1">
    <location>
        <begin position="30"/>
        <end position="168"/>
    </location>
</feature>